<dbReference type="InterPro" id="IPR005467">
    <property type="entry name" value="His_kinase_dom"/>
</dbReference>
<evidence type="ECO:0000313" key="17">
    <source>
        <dbReference type="Proteomes" id="UP000473325"/>
    </source>
</evidence>
<keyword evidence="9" id="KW-0418">Kinase</keyword>
<evidence type="ECO:0000256" key="5">
    <source>
        <dbReference type="ARBA" id="ARBA00022553"/>
    </source>
</evidence>
<dbReference type="RefSeq" id="WP_160878572.1">
    <property type="nucleotide sequence ID" value="NZ_WUEK01000008.1"/>
</dbReference>
<sequence length="537" mass="56370">MRRRPRLGRASELPLARQVLLLQVGLVLLLVVGASTLATYDARRDVRTSATDRALAVARAVADSPTIDEALATPDPSATIQPFAEQVRTDTGVDFVTVMSPERIRYSHPDPANIGKRFVGDVGDAPQGRAFTQQYTGTLGPSMRAVVPVREGGDGPVVALVSVGITVQAIDRQLRRDLTIIAIAALLVLGVGLLGSWLVGRRLRRQTHGLGARELTRMYEYYTAVLGAVREGLLLLDTSGRVQLANDEARRLLDLPDDVVGRRLDGLGLAPGLVSAALNRTAESDDLYLAGDRVLVVSSSPATWKGADVGAVVTLRDHTELRAVTGELDAVRGLSDSLRAQSHESANRLHTVVSLIELGRVEEAVDFATEELQVAQLLTDRVVDAVGDPVVEALLLGKHADAAERGIELRIGGSLPPAGVPARDLVTVLGNLVDNAFDAVAEQPLGQRRVDVELGGSPGPNGSVVVTVGDSGCGLDDDALAHAFERGWSTKATGGGAGAGGRGLGLALVAQTARRRDGSVGTGRSPLGGASFEVVLR</sequence>
<keyword evidence="8" id="KW-0547">Nucleotide-binding</keyword>
<evidence type="ECO:0000256" key="14">
    <source>
        <dbReference type="SAM" id="Phobius"/>
    </source>
</evidence>
<dbReference type="EMBL" id="WUEK01000008">
    <property type="protein sequence ID" value="MXG90641.1"/>
    <property type="molecule type" value="Genomic_DNA"/>
</dbReference>
<dbReference type="InterPro" id="IPR016120">
    <property type="entry name" value="Sig_transdc_His_kin_SpoOB"/>
</dbReference>
<keyword evidence="4" id="KW-1003">Cell membrane</keyword>
<dbReference type="GO" id="GO:0005886">
    <property type="term" value="C:plasma membrane"/>
    <property type="evidence" value="ECO:0007669"/>
    <property type="project" value="UniProtKB-SubCell"/>
</dbReference>
<protein>
    <recommendedName>
        <fullName evidence="3">histidine kinase</fullName>
        <ecNumber evidence="3">2.7.13.3</ecNumber>
    </recommendedName>
</protein>
<dbReference type="SUPFAM" id="SSF55785">
    <property type="entry name" value="PYP-like sensor domain (PAS domain)"/>
    <property type="match status" value="1"/>
</dbReference>
<evidence type="ECO:0000256" key="2">
    <source>
        <dbReference type="ARBA" id="ARBA00004651"/>
    </source>
</evidence>
<comment type="caution">
    <text evidence="16">The sequence shown here is derived from an EMBL/GenBank/DDBJ whole genome shotgun (WGS) entry which is preliminary data.</text>
</comment>
<evidence type="ECO:0000256" key="12">
    <source>
        <dbReference type="ARBA" id="ARBA00023012"/>
    </source>
</evidence>
<organism evidence="16 17">
    <name type="scientific">Nocardioides flavescens</name>
    <dbReference type="NCBI Taxonomy" id="2691959"/>
    <lineage>
        <taxon>Bacteria</taxon>
        <taxon>Bacillati</taxon>
        <taxon>Actinomycetota</taxon>
        <taxon>Actinomycetes</taxon>
        <taxon>Propionibacteriales</taxon>
        <taxon>Nocardioidaceae</taxon>
        <taxon>Nocardioides</taxon>
    </lineage>
</organism>
<evidence type="ECO:0000256" key="10">
    <source>
        <dbReference type="ARBA" id="ARBA00022840"/>
    </source>
</evidence>
<dbReference type="Pfam" id="PF02518">
    <property type="entry name" value="HATPase_c"/>
    <property type="match status" value="1"/>
</dbReference>
<dbReference type="PANTHER" id="PTHR44936">
    <property type="entry name" value="SENSOR PROTEIN CREC"/>
    <property type="match status" value="1"/>
</dbReference>
<dbReference type="Proteomes" id="UP000473325">
    <property type="component" value="Unassembled WGS sequence"/>
</dbReference>
<evidence type="ECO:0000256" key="11">
    <source>
        <dbReference type="ARBA" id="ARBA00022989"/>
    </source>
</evidence>
<keyword evidence="11 14" id="KW-1133">Transmembrane helix</keyword>
<reference evidence="16 17" key="1">
    <citation type="submission" date="2019-12" db="EMBL/GenBank/DDBJ databases">
        <authorList>
            <person name="Kun Z."/>
        </authorList>
    </citation>
    <scope>NUCLEOTIDE SEQUENCE [LARGE SCALE GENOMIC DNA]</scope>
    <source>
        <strain evidence="16 17">YIM 123512</strain>
    </source>
</reference>
<dbReference type="Pfam" id="PF17203">
    <property type="entry name" value="sCache_3_2"/>
    <property type="match status" value="1"/>
</dbReference>
<evidence type="ECO:0000256" key="7">
    <source>
        <dbReference type="ARBA" id="ARBA00022692"/>
    </source>
</evidence>
<dbReference type="EC" id="2.7.13.3" evidence="3"/>
<dbReference type="PROSITE" id="PS50109">
    <property type="entry name" value="HIS_KIN"/>
    <property type="match status" value="1"/>
</dbReference>
<evidence type="ECO:0000259" key="15">
    <source>
        <dbReference type="PROSITE" id="PS50109"/>
    </source>
</evidence>
<dbReference type="SMART" id="SM00387">
    <property type="entry name" value="HATPase_c"/>
    <property type="match status" value="1"/>
</dbReference>
<keyword evidence="13 14" id="KW-0472">Membrane</keyword>
<evidence type="ECO:0000256" key="9">
    <source>
        <dbReference type="ARBA" id="ARBA00022777"/>
    </source>
</evidence>
<dbReference type="InterPro" id="IPR003594">
    <property type="entry name" value="HATPase_dom"/>
</dbReference>
<gene>
    <name evidence="16" type="ORF">GRQ65_13885</name>
</gene>
<dbReference type="SUPFAM" id="SSF103190">
    <property type="entry name" value="Sensory domain-like"/>
    <property type="match status" value="1"/>
</dbReference>
<keyword evidence="7 14" id="KW-0812">Transmembrane</keyword>
<evidence type="ECO:0000256" key="3">
    <source>
        <dbReference type="ARBA" id="ARBA00012438"/>
    </source>
</evidence>
<dbReference type="InterPro" id="IPR004358">
    <property type="entry name" value="Sig_transdc_His_kin-like_C"/>
</dbReference>
<evidence type="ECO:0000256" key="1">
    <source>
        <dbReference type="ARBA" id="ARBA00000085"/>
    </source>
</evidence>
<evidence type="ECO:0000256" key="4">
    <source>
        <dbReference type="ARBA" id="ARBA00022475"/>
    </source>
</evidence>
<keyword evidence="6" id="KW-0808">Transferase</keyword>
<dbReference type="InterPro" id="IPR029151">
    <property type="entry name" value="Sensor-like_sf"/>
</dbReference>
<dbReference type="GO" id="GO:0000155">
    <property type="term" value="F:phosphorelay sensor kinase activity"/>
    <property type="evidence" value="ECO:0007669"/>
    <property type="project" value="InterPro"/>
</dbReference>
<dbReference type="InterPro" id="IPR033463">
    <property type="entry name" value="sCache_3"/>
</dbReference>
<dbReference type="Gene3D" id="3.30.450.20">
    <property type="entry name" value="PAS domain"/>
    <property type="match status" value="2"/>
</dbReference>
<evidence type="ECO:0000313" key="16">
    <source>
        <dbReference type="EMBL" id="MXG90641.1"/>
    </source>
</evidence>
<keyword evidence="12" id="KW-0902">Two-component regulatory system</keyword>
<dbReference type="PRINTS" id="PR00344">
    <property type="entry name" value="BCTRLSENSOR"/>
</dbReference>
<dbReference type="InterPro" id="IPR035965">
    <property type="entry name" value="PAS-like_dom_sf"/>
</dbReference>
<keyword evidence="10" id="KW-0067">ATP-binding</keyword>
<accession>A0A6L7F1E5</accession>
<keyword evidence="17" id="KW-1185">Reference proteome</keyword>
<feature type="transmembrane region" description="Helical" evidence="14">
    <location>
        <begin position="178"/>
        <end position="199"/>
    </location>
</feature>
<comment type="catalytic activity">
    <reaction evidence="1">
        <text>ATP + protein L-histidine = ADP + protein N-phospho-L-histidine.</text>
        <dbReference type="EC" id="2.7.13.3"/>
    </reaction>
</comment>
<comment type="subcellular location">
    <subcellularLocation>
        <location evidence="2">Cell membrane</location>
        <topology evidence="2">Multi-pass membrane protein</topology>
    </subcellularLocation>
</comment>
<dbReference type="Gene3D" id="3.30.565.10">
    <property type="entry name" value="Histidine kinase-like ATPase, C-terminal domain"/>
    <property type="match status" value="1"/>
</dbReference>
<evidence type="ECO:0000256" key="8">
    <source>
        <dbReference type="ARBA" id="ARBA00022741"/>
    </source>
</evidence>
<dbReference type="PANTHER" id="PTHR44936:SF9">
    <property type="entry name" value="SENSOR PROTEIN CREC"/>
    <property type="match status" value="1"/>
</dbReference>
<dbReference type="SUPFAM" id="SSF55874">
    <property type="entry name" value="ATPase domain of HSP90 chaperone/DNA topoisomerase II/histidine kinase"/>
    <property type="match status" value="1"/>
</dbReference>
<dbReference type="GO" id="GO:0005524">
    <property type="term" value="F:ATP binding"/>
    <property type="evidence" value="ECO:0007669"/>
    <property type="project" value="UniProtKB-KW"/>
</dbReference>
<keyword evidence="5" id="KW-0597">Phosphoprotein</keyword>
<dbReference type="InterPro" id="IPR036890">
    <property type="entry name" value="HATPase_C_sf"/>
</dbReference>
<proteinExistence type="predicted"/>
<dbReference type="InterPro" id="IPR050980">
    <property type="entry name" value="2C_sensor_his_kinase"/>
</dbReference>
<dbReference type="AlphaFoldDB" id="A0A6L7F1E5"/>
<name>A0A6L7F1E5_9ACTN</name>
<evidence type="ECO:0000256" key="13">
    <source>
        <dbReference type="ARBA" id="ARBA00023136"/>
    </source>
</evidence>
<feature type="domain" description="Histidine kinase" evidence="15">
    <location>
        <begin position="312"/>
        <end position="537"/>
    </location>
</feature>
<evidence type="ECO:0000256" key="6">
    <source>
        <dbReference type="ARBA" id="ARBA00022679"/>
    </source>
</evidence>
<dbReference type="SUPFAM" id="SSF55890">
    <property type="entry name" value="Sporulation response regulatory protein Spo0B"/>
    <property type="match status" value="1"/>
</dbReference>